<reference evidence="7 8" key="1">
    <citation type="submission" date="2024-05" db="EMBL/GenBank/DDBJ databases">
        <authorList>
            <person name="Haq I."/>
            <person name="Ullah Z."/>
            <person name="Ahmad R."/>
            <person name="Li M."/>
            <person name="Tong Y."/>
        </authorList>
    </citation>
    <scope>NUCLEOTIDE SEQUENCE [LARGE SCALE GENOMIC DNA]</scope>
    <source>
        <strain evidence="7 8">16A2E</strain>
    </source>
</reference>
<dbReference type="PANTHER" id="PTHR21716">
    <property type="entry name" value="TRANSMEMBRANE PROTEIN"/>
    <property type="match status" value="1"/>
</dbReference>
<evidence type="ECO:0000256" key="2">
    <source>
        <dbReference type="ARBA" id="ARBA00009773"/>
    </source>
</evidence>
<name>A0ABU9XKQ1_9BACI</name>
<comment type="subcellular location">
    <subcellularLocation>
        <location evidence="1">Membrane</location>
        <topology evidence="1">Multi-pass membrane protein</topology>
    </subcellularLocation>
</comment>
<evidence type="ECO:0000256" key="4">
    <source>
        <dbReference type="ARBA" id="ARBA00022989"/>
    </source>
</evidence>
<evidence type="ECO:0000313" key="8">
    <source>
        <dbReference type="Proteomes" id="UP001444625"/>
    </source>
</evidence>
<dbReference type="Pfam" id="PF01594">
    <property type="entry name" value="AI-2E_transport"/>
    <property type="match status" value="1"/>
</dbReference>
<evidence type="ECO:0000256" key="1">
    <source>
        <dbReference type="ARBA" id="ARBA00004141"/>
    </source>
</evidence>
<gene>
    <name evidence="7" type="ORF">ABC228_16925</name>
</gene>
<comment type="caution">
    <text evidence="7">The sequence shown here is derived from an EMBL/GenBank/DDBJ whole genome shotgun (WGS) entry which is preliminary data.</text>
</comment>
<sequence>MNSENRFIKFLGGRNLVFSLSLLILIGIMIFIYDKISFVFNPIIVVLSTITPPIILAFIAYYLLNPIVDFLERLRIKRIWGIVIIILGISGLLAGIILLTAPAIEAQVKELFRNFPNYVQQLWKDVTTSIENSFLGPYYDNAYDWVVSNFSDIPGIVGSYIGNAFEGIQNVASTVTNFVVVLVTFPIILFFLLKDGDRFKAYCLKLLPPKFRKDVNQILDNMDAQVGSYIQGQIIVATCIGILLYIGYLIIGLDYAITLAIIAAITSVVPYLGPTLSIIPAAIIAIVDSPFMLLKLAIVWVIVQFLEGNFISPNIMGKTMKIHPLTIVIVLLVAGNLFGIIGVILGIPGYAILKVLVAYFYNKFKARYNRYYGEEYGAYAQDQQSENK</sequence>
<keyword evidence="3 6" id="KW-0812">Transmembrane</keyword>
<evidence type="ECO:0000256" key="6">
    <source>
        <dbReference type="SAM" id="Phobius"/>
    </source>
</evidence>
<feature type="transmembrane region" description="Helical" evidence="6">
    <location>
        <begin position="242"/>
        <end position="272"/>
    </location>
</feature>
<feature type="transmembrane region" description="Helical" evidence="6">
    <location>
        <begin position="324"/>
        <end position="353"/>
    </location>
</feature>
<feature type="transmembrane region" description="Helical" evidence="6">
    <location>
        <begin position="12"/>
        <end position="33"/>
    </location>
</feature>
<evidence type="ECO:0000256" key="5">
    <source>
        <dbReference type="ARBA" id="ARBA00023136"/>
    </source>
</evidence>
<keyword evidence="8" id="KW-1185">Reference proteome</keyword>
<protein>
    <submittedName>
        <fullName evidence="7">AI-2E family transporter</fullName>
    </submittedName>
</protein>
<comment type="similarity">
    <text evidence="2">Belongs to the autoinducer-2 exporter (AI-2E) (TC 2.A.86) family.</text>
</comment>
<evidence type="ECO:0000313" key="7">
    <source>
        <dbReference type="EMBL" id="MEN2768868.1"/>
    </source>
</evidence>
<feature type="transmembrane region" description="Helical" evidence="6">
    <location>
        <begin position="39"/>
        <end position="64"/>
    </location>
</feature>
<keyword evidence="5 6" id="KW-0472">Membrane</keyword>
<feature type="transmembrane region" description="Helical" evidence="6">
    <location>
        <begin position="278"/>
        <end position="303"/>
    </location>
</feature>
<dbReference type="EMBL" id="JBDIML010000007">
    <property type="protein sequence ID" value="MEN2768868.1"/>
    <property type="molecule type" value="Genomic_DNA"/>
</dbReference>
<evidence type="ECO:0000256" key="3">
    <source>
        <dbReference type="ARBA" id="ARBA00022692"/>
    </source>
</evidence>
<proteinExistence type="inferred from homology"/>
<dbReference type="Proteomes" id="UP001444625">
    <property type="component" value="Unassembled WGS sequence"/>
</dbReference>
<dbReference type="PANTHER" id="PTHR21716:SF69">
    <property type="entry name" value="TRANSPORT PROTEIN YUBA-RELATED"/>
    <property type="match status" value="1"/>
</dbReference>
<dbReference type="RefSeq" id="WP_345826367.1">
    <property type="nucleotide sequence ID" value="NZ_JBDIML010000007.1"/>
</dbReference>
<feature type="transmembrane region" description="Helical" evidence="6">
    <location>
        <begin position="175"/>
        <end position="193"/>
    </location>
</feature>
<feature type="transmembrane region" description="Helical" evidence="6">
    <location>
        <begin position="79"/>
        <end position="104"/>
    </location>
</feature>
<accession>A0ABU9XKQ1</accession>
<organism evidence="7 8">
    <name type="scientific">Ornithinibacillus xuwenensis</name>
    <dbReference type="NCBI Taxonomy" id="3144668"/>
    <lineage>
        <taxon>Bacteria</taxon>
        <taxon>Bacillati</taxon>
        <taxon>Bacillota</taxon>
        <taxon>Bacilli</taxon>
        <taxon>Bacillales</taxon>
        <taxon>Bacillaceae</taxon>
        <taxon>Ornithinibacillus</taxon>
    </lineage>
</organism>
<dbReference type="InterPro" id="IPR002549">
    <property type="entry name" value="AI-2E-like"/>
</dbReference>
<keyword evidence="4 6" id="KW-1133">Transmembrane helix</keyword>